<comment type="caution">
    <text evidence="2">The sequence shown here is derived from an EMBL/GenBank/DDBJ whole genome shotgun (WGS) entry which is preliminary data.</text>
</comment>
<organism evidence="2 3">
    <name type="scientific">Candidatus Atelocyanobacterium thalassa isolate SIO64986</name>
    <dbReference type="NCBI Taxonomy" id="1527444"/>
    <lineage>
        <taxon>Bacteria</taxon>
        <taxon>Bacillati</taxon>
        <taxon>Cyanobacteriota</taxon>
        <taxon>Cyanophyceae</taxon>
        <taxon>Oscillatoriophycideae</taxon>
        <taxon>Chroococcales</taxon>
        <taxon>Aphanothecaceae</taxon>
        <taxon>Candidatus Atelocyanobacterium</taxon>
        <taxon>Candidatus Atelocyanobacterium thalassae</taxon>
    </lineage>
</organism>
<evidence type="ECO:0000313" key="3">
    <source>
        <dbReference type="Proteomes" id="UP000028922"/>
    </source>
</evidence>
<proteinExistence type="predicted"/>
<reference evidence="2 3" key="1">
    <citation type="submission" date="2014-08" db="EMBL/GenBank/DDBJ databases">
        <title>Comparative genomics reveals surprising divergence of two closely related strains of uncultivated UCYN-A cyanobacteria.</title>
        <authorList>
            <person name="Bombar D."/>
            <person name="Heller P."/>
            <person name="Sanchez-Baracaldo P."/>
            <person name="Carter B.J."/>
            <person name="Zert J.P."/>
        </authorList>
    </citation>
    <scope>NUCLEOTIDE SEQUENCE [LARGE SCALE GENOMIC DNA]</scope>
</reference>
<evidence type="ECO:0000313" key="2">
    <source>
        <dbReference type="EMBL" id="KFF41234.1"/>
    </source>
</evidence>
<feature type="domain" description="FAD dependent oxidoreductase" evidence="1">
    <location>
        <begin position="13"/>
        <end position="68"/>
    </location>
</feature>
<dbReference type="Pfam" id="PF01266">
    <property type="entry name" value="DAO"/>
    <property type="match status" value="1"/>
</dbReference>
<dbReference type="STRING" id="1527444.ucyna2_00964"/>
<dbReference type="Proteomes" id="UP000028922">
    <property type="component" value="Unassembled WGS sequence"/>
</dbReference>
<dbReference type="AlphaFoldDB" id="A0A086CGC0"/>
<dbReference type="PATRIC" id="fig|1527444.3.peg.914"/>
<dbReference type="InterPro" id="IPR006076">
    <property type="entry name" value="FAD-dep_OxRdtase"/>
</dbReference>
<dbReference type="EMBL" id="JPSP01000011">
    <property type="protein sequence ID" value="KFF41234.1"/>
    <property type="molecule type" value="Genomic_DNA"/>
</dbReference>
<dbReference type="Gene3D" id="3.50.50.60">
    <property type="entry name" value="FAD/NAD(P)-binding domain"/>
    <property type="match status" value="1"/>
</dbReference>
<dbReference type="InterPro" id="IPR036188">
    <property type="entry name" value="FAD/NAD-bd_sf"/>
</dbReference>
<gene>
    <name evidence="2" type="ORF">ucyna2_00964</name>
</gene>
<dbReference type="SUPFAM" id="SSF51905">
    <property type="entry name" value="FAD/NAD(P)-binding domain"/>
    <property type="match status" value="1"/>
</dbReference>
<protein>
    <submittedName>
        <fullName evidence="2">FAD dependent oxidoreductase</fullName>
    </submittedName>
</protein>
<sequence length="494" mass="56273">MNSSNTTKIEYADVVIVGGGIAGIATAEFLARHSNLSIKLLEKASHLGTASSGKLEGWYHTGALYSGQDDAQTFINCVNGVEDLINFYTPYFVSQCNINLSERKTGFFTPSIMPRSGGWFNNSPVYLIHPQLNSPEIHLSRLKSDLTHINNQKERVIGRLEAAYGEQHNWLVDNKCTAPTYAQVESNEGIESSLKQSTATIRNLCNKFNLSYGINTNTYDYIKTLDCSMNTNKILRDLVSSSLRHGVDFEAGIKIEKLSIDNYGPIRLKSLLCETKKGLLKKFKARLFIFAVGNGFEPFLRDLQIRARLKRNKSAMVVAVPPLTDVNFFRMSTKNHFHFNHFFRQPNTSSQAYSILANSGYINNETNYEIDTDPILEAAERYFGNTNLYNRELYSYECTKTEFVSEEEQKRRYSYWIESRPNSNYMCILPGKFSFFPTVAYQAYQRIRTLLDFQEIKPQLKFQSTNDLEVKVSSLVANSYSFQISTNNYSSTIK</sequence>
<name>A0A086CGC0_9CHRO</name>
<dbReference type="eggNOG" id="COG0665">
    <property type="taxonomic scope" value="Bacteria"/>
</dbReference>
<evidence type="ECO:0000259" key="1">
    <source>
        <dbReference type="Pfam" id="PF01266"/>
    </source>
</evidence>
<accession>A0A086CGC0</accession>